<evidence type="ECO:0000313" key="2">
    <source>
        <dbReference type="Proteomes" id="UP001319060"/>
    </source>
</evidence>
<dbReference type="RefSeq" id="WP_188404269.1">
    <property type="nucleotide sequence ID" value="NZ_BMCE01000004.1"/>
</dbReference>
<dbReference type="EMBL" id="JAFHKS010000040">
    <property type="protein sequence ID" value="MBN3544105.1"/>
    <property type="molecule type" value="Genomic_DNA"/>
</dbReference>
<name>A0ABS2Z7R8_9BACL</name>
<reference evidence="1 2" key="1">
    <citation type="submission" date="2021-01" db="EMBL/GenBank/DDBJ databases">
        <title>Genome Sequencing of Type Strains.</title>
        <authorList>
            <person name="Lemaire J.F."/>
            <person name="Inderbitzin P."/>
            <person name="Collins S.B."/>
            <person name="Wespe N."/>
            <person name="Knight-Connoni V."/>
        </authorList>
    </citation>
    <scope>NUCLEOTIDE SEQUENCE [LARGE SCALE GENOMIC DNA]</scope>
    <source>
        <strain evidence="1 2">DSM 14730</strain>
    </source>
</reference>
<accession>A0ABS2Z7R8</accession>
<proteinExistence type="predicted"/>
<dbReference type="Proteomes" id="UP001319060">
    <property type="component" value="Unassembled WGS sequence"/>
</dbReference>
<comment type="caution">
    <text evidence="1">The sequence shown here is derived from an EMBL/GenBank/DDBJ whole genome shotgun (WGS) entry which is preliminary data.</text>
</comment>
<evidence type="ECO:0000313" key="1">
    <source>
        <dbReference type="EMBL" id="MBN3544105.1"/>
    </source>
</evidence>
<protein>
    <submittedName>
        <fullName evidence="1">Uncharacterized protein</fullName>
    </submittedName>
</protein>
<gene>
    <name evidence="1" type="ORF">JYA64_02220</name>
</gene>
<organism evidence="1 2">
    <name type="scientific">Fictibacillus barbaricus</name>
    <dbReference type="NCBI Taxonomy" id="182136"/>
    <lineage>
        <taxon>Bacteria</taxon>
        <taxon>Bacillati</taxon>
        <taxon>Bacillota</taxon>
        <taxon>Bacilli</taxon>
        <taxon>Bacillales</taxon>
        <taxon>Fictibacillaceae</taxon>
        <taxon>Fictibacillus</taxon>
    </lineage>
</organism>
<sequence length="116" mass="13079">MSHRLLEAIQQAQNLLQEIHQLAHQLSLEIVANRQTPTGHYSEFDAHLLHQGHHRPAGGITHSISYAGHPIYYNGHHHLPHNIVHPVSVPIYYTGALNTQIPKTPPSENFNQNKNS</sequence>
<keyword evidence="2" id="KW-1185">Reference proteome</keyword>